<name>A0ACA9PW61_9GLOM</name>
<gene>
    <name evidence="1" type="ORF">SPELUC_LOCUS12877</name>
</gene>
<keyword evidence="2" id="KW-1185">Reference proteome</keyword>
<comment type="caution">
    <text evidence="1">The sequence shown here is derived from an EMBL/GenBank/DDBJ whole genome shotgun (WGS) entry which is preliminary data.</text>
</comment>
<organism evidence="1 2">
    <name type="scientific">Cetraspora pellucida</name>
    <dbReference type="NCBI Taxonomy" id="1433469"/>
    <lineage>
        <taxon>Eukaryota</taxon>
        <taxon>Fungi</taxon>
        <taxon>Fungi incertae sedis</taxon>
        <taxon>Mucoromycota</taxon>
        <taxon>Glomeromycotina</taxon>
        <taxon>Glomeromycetes</taxon>
        <taxon>Diversisporales</taxon>
        <taxon>Gigasporaceae</taxon>
        <taxon>Cetraspora</taxon>
    </lineage>
</organism>
<feature type="non-terminal residue" evidence="1">
    <location>
        <position position="103"/>
    </location>
</feature>
<protein>
    <submittedName>
        <fullName evidence="1">18228_t:CDS:1</fullName>
    </submittedName>
</protein>
<sequence>HDFEKLIVKLLNNNGFVAQLVECRPGDFGSDIFVSYKKNLIIIQCKNQKSKIGIEVIQRIHSVSIGRFKDSLGVIVYNSNKLKDPLTKDAKIWYQGICSEILI</sequence>
<evidence type="ECO:0000313" key="1">
    <source>
        <dbReference type="EMBL" id="CAG8727725.1"/>
    </source>
</evidence>
<reference evidence="1" key="1">
    <citation type="submission" date="2021-06" db="EMBL/GenBank/DDBJ databases">
        <authorList>
            <person name="Kallberg Y."/>
            <person name="Tangrot J."/>
            <person name="Rosling A."/>
        </authorList>
    </citation>
    <scope>NUCLEOTIDE SEQUENCE</scope>
    <source>
        <strain evidence="1">28 12/20/2015</strain>
    </source>
</reference>
<dbReference type="EMBL" id="CAJVPW010031971">
    <property type="protein sequence ID" value="CAG8727725.1"/>
    <property type="molecule type" value="Genomic_DNA"/>
</dbReference>
<evidence type="ECO:0000313" key="2">
    <source>
        <dbReference type="Proteomes" id="UP000789366"/>
    </source>
</evidence>
<proteinExistence type="predicted"/>
<dbReference type="Proteomes" id="UP000789366">
    <property type="component" value="Unassembled WGS sequence"/>
</dbReference>
<accession>A0ACA9PW61</accession>
<feature type="non-terminal residue" evidence="1">
    <location>
        <position position="1"/>
    </location>
</feature>